<dbReference type="GeneTree" id="ENSGT00950000183129"/>
<protein>
    <submittedName>
        <fullName evidence="1">Poly(ADP-ribose) polymerase family member 8</fullName>
    </submittedName>
</protein>
<sequence length="57" mass="6561">MGMCSRQDRIQKDIHVVIQKSRAEKDCLFADFRYSDSTFTFTYVGGPRRNSELAPGM</sequence>
<keyword evidence="2" id="KW-1185">Reference proteome</keyword>
<reference evidence="1" key="4">
    <citation type="submission" date="2025-09" db="UniProtKB">
        <authorList>
            <consortium name="Ensembl"/>
        </authorList>
    </citation>
    <scope>IDENTIFICATION</scope>
</reference>
<dbReference type="Bgee" id="ENSGGOG00000001459">
    <property type="expression patterns" value="Expressed in prefrontal cortex and 5 other cell types or tissues"/>
</dbReference>
<reference evidence="1" key="3">
    <citation type="submission" date="2025-08" db="UniProtKB">
        <authorList>
            <consortium name="Ensembl"/>
        </authorList>
    </citation>
    <scope>IDENTIFICATION</scope>
</reference>
<evidence type="ECO:0000313" key="2">
    <source>
        <dbReference type="Proteomes" id="UP000001519"/>
    </source>
</evidence>
<dbReference type="EMBL" id="CABD030105049">
    <property type="status" value="NOT_ANNOTATED_CDS"/>
    <property type="molecule type" value="Genomic_DNA"/>
</dbReference>
<dbReference type="Proteomes" id="UP000001519">
    <property type="component" value="Chromosome 17"/>
</dbReference>
<dbReference type="EMBL" id="CABD030105047">
    <property type="status" value="NOT_ANNOTATED_CDS"/>
    <property type="molecule type" value="Genomic_DNA"/>
</dbReference>
<evidence type="ECO:0000313" key="1">
    <source>
        <dbReference type="Ensembl" id="ENSGGOP00000038329.1"/>
    </source>
</evidence>
<dbReference type="Ensembl" id="ENSGGOT00000044755.1">
    <property type="protein sequence ID" value="ENSGGOP00000038329.1"/>
    <property type="gene ID" value="ENSGGOG00000001459.4"/>
</dbReference>
<dbReference type="EMBL" id="CABD030105043">
    <property type="status" value="NOT_ANNOTATED_CDS"/>
    <property type="molecule type" value="Genomic_DNA"/>
</dbReference>
<reference evidence="2" key="1">
    <citation type="submission" date="2011-05" db="EMBL/GenBank/DDBJ databases">
        <title>Insights into the evolution of the great apes provided by the gorilla genome.</title>
        <authorList>
            <person name="Scally A."/>
        </authorList>
    </citation>
    <scope>NUCLEOTIDE SEQUENCE [LARGE SCALE GENOMIC DNA]</scope>
</reference>
<dbReference type="EMBL" id="CABD030105044">
    <property type="status" value="NOT_ANNOTATED_CDS"/>
    <property type="molecule type" value="Genomic_DNA"/>
</dbReference>
<gene>
    <name evidence="1" type="primary">PARP8</name>
</gene>
<dbReference type="EMBL" id="CABD030105048">
    <property type="status" value="NOT_ANNOTATED_CDS"/>
    <property type="molecule type" value="Genomic_DNA"/>
</dbReference>
<accession>A0A2I2YTN4</accession>
<dbReference type="EMBL" id="CABD030105050">
    <property type="status" value="NOT_ANNOTATED_CDS"/>
    <property type="molecule type" value="Genomic_DNA"/>
</dbReference>
<name>A0A2I2YTN4_GORGO</name>
<dbReference type="EMBL" id="CABD030105045">
    <property type="status" value="NOT_ANNOTATED_CDS"/>
    <property type="molecule type" value="Genomic_DNA"/>
</dbReference>
<dbReference type="AlphaFoldDB" id="A0A2I2YTN4"/>
<proteinExistence type="predicted"/>
<dbReference type="EMBL" id="CABD030105046">
    <property type="status" value="NOT_ANNOTATED_CDS"/>
    <property type="molecule type" value="Genomic_DNA"/>
</dbReference>
<reference evidence="1 2" key="2">
    <citation type="journal article" date="2012" name="Nature">
        <title>Insights into hominid evolution from the gorilla genome sequence.</title>
        <authorList>
            <person name="Scally A."/>
            <person name="Dutheil J.Y."/>
            <person name="Hillier L.W."/>
            <person name="Jordan G.E."/>
            <person name="Goodhead I."/>
            <person name="Herrero J."/>
            <person name="Hobolth A."/>
            <person name="Lappalainen T."/>
            <person name="Mailund T."/>
            <person name="Marques-Bonet T."/>
            <person name="McCarthy S."/>
            <person name="Montgomery S.H."/>
            <person name="Schwalie P.C."/>
            <person name="Tang Y.A."/>
            <person name="Ward M.C."/>
            <person name="Xue Y."/>
            <person name="Yngvadottir B."/>
            <person name="Alkan C."/>
            <person name="Andersen L.N."/>
            <person name="Ayub Q."/>
            <person name="Ball E.V."/>
            <person name="Beal K."/>
            <person name="Bradley B.J."/>
            <person name="Chen Y."/>
            <person name="Clee C.M."/>
            <person name="Fitzgerald S."/>
            <person name="Graves T.A."/>
            <person name="Gu Y."/>
            <person name="Heath P."/>
            <person name="Heger A."/>
            <person name="Karakoc E."/>
            <person name="Kolb-Kokocinski A."/>
            <person name="Laird G.K."/>
            <person name="Lunter G."/>
            <person name="Meader S."/>
            <person name="Mort M."/>
            <person name="Mullikin J.C."/>
            <person name="Munch K."/>
            <person name="O'Connor T.D."/>
            <person name="Phillips A.D."/>
            <person name="Prado-Martinez J."/>
            <person name="Rogers A.S."/>
            <person name="Sajjadian S."/>
            <person name="Schmidt D."/>
            <person name="Shaw K."/>
            <person name="Simpson J.T."/>
            <person name="Stenson P.D."/>
            <person name="Turner D.J."/>
            <person name="Vigilant L."/>
            <person name="Vilella A.J."/>
            <person name="Whitener W."/>
            <person name="Zhu B."/>
            <person name="Cooper D.N."/>
            <person name="de Jong P."/>
            <person name="Dermitzakis E.T."/>
            <person name="Eichler E.E."/>
            <person name="Flicek P."/>
            <person name="Goldman N."/>
            <person name="Mundy N.I."/>
            <person name="Ning Z."/>
            <person name="Odom D.T."/>
            <person name="Ponting C.P."/>
            <person name="Quail M.A."/>
            <person name="Ryder O.A."/>
            <person name="Searle S.M."/>
            <person name="Warren W.C."/>
            <person name="Wilson R.K."/>
            <person name="Schierup M.H."/>
            <person name="Rogers J."/>
            <person name="Tyler-Smith C."/>
            <person name="Durbin R."/>
        </authorList>
    </citation>
    <scope>NUCLEOTIDE SEQUENCE [LARGE SCALE GENOMIC DNA]</scope>
</reference>
<organism evidence="1 2">
    <name type="scientific">Gorilla gorilla gorilla</name>
    <name type="common">Western lowland gorilla</name>
    <dbReference type="NCBI Taxonomy" id="9595"/>
    <lineage>
        <taxon>Eukaryota</taxon>
        <taxon>Metazoa</taxon>
        <taxon>Chordata</taxon>
        <taxon>Craniata</taxon>
        <taxon>Vertebrata</taxon>
        <taxon>Euteleostomi</taxon>
        <taxon>Mammalia</taxon>
        <taxon>Eutheria</taxon>
        <taxon>Euarchontoglires</taxon>
        <taxon>Primates</taxon>
        <taxon>Haplorrhini</taxon>
        <taxon>Catarrhini</taxon>
        <taxon>Hominidae</taxon>
        <taxon>Gorilla</taxon>
    </lineage>
</organism>